<reference evidence="1" key="1">
    <citation type="submission" date="2019-03" db="EMBL/GenBank/DDBJ databases">
        <title>Single cell metagenomics reveals metabolic interactions within the superorganism composed of flagellate Streblomastix strix and complex community of Bacteroidetes bacteria on its surface.</title>
        <authorList>
            <person name="Treitli S.C."/>
            <person name="Kolisko M."/>
            <person name="Husnik F."/>
            <person name="Keeling P."/>
            <person name="Hampl V."/>
        </authorList>
    </citation>
    <scope>NUCLEOTIDE SEQUENCE</scope>
    <source>
        <strain evidence="1">STM</strain>
    </source>
</reference>
<organism evidence="1">
    <name type="scientific">termite gut metagenome</name>
    <dbReference type="NCBI Taxonomy" id="433724"/>
    <lineage>
        <taxon>unclassified sequences</taxon>
        <taxon>metagenomes</taxon>
        <taxon>organismal metagenomes</taxon>
    </lineage>
</organism>
<sequence>MEKLIVNNDNEKRCIFSEILKMQRDGIISNSDTLKTLQFASNNIRNKYNKPIIERSSYTIIGNILRKAKYLCK</sequence>
<gene>
    <name evidence="1" type="ORF">EZS27_006487</name>
</gene>
<accession>A0A5J4SJ38</accession>
<comment type="caution">
    <text evidence="1">The sequence shown here is derived from an EMBL/GenBank/DDBJ whole genome shotgun (WGS) entry which is preliminary data.</text>
</comment>
<dbReference type="EMBL" id="SNRY01000147">
    <property type="protein sequence ID" value="KAA6346007.1"/>
    <property type="molecule type" value="Genomic_DNA"/>
</dbReference>
<name>A0A5J4SJ38_9ZZZZ</name>
<dbReference type="AlphaFoldDB" id="A0A5J4SJ38"/>
<evidence type="ECO:0000313" key="1">
    <source>
        <dbReference type="EMBL" id="KAA6346007.1"/>
    </source>
</evidence>
<proteinExistence type="predicted"/>
<protein>
    <submittedName>
        <fullName evidence="1">Uncharacterized protein</fullName>
    </submittedName>
</protein>